<sequence>MENHKNKIKGLNEGMKRILIIDDDRSMSKSIQGLLSSYPNYVIEVTHDGQTAEDILRKRAFDLIILDIKMPGKDGYEVCLNMRNEIDQMKKTKIIGISGYSGGIGAVFMEALGADHYFKKPFNVTKFRMKVAMLLEEN</sequence>
<proteinExistence type="predicted"/>
<dbReference type="PROSITE" id="PS50110">
    <property type="entry name" value="RESPONSE_REGULATORY"/>
    <property type="match status" value="1"/>
</dbReference>
<dbReference type="PANTHER" id="PTHR44591">
    <property type="entry name" value="STRESS RESPONSE REGULATOR PROTEIN 1"/>
    <property type="match status" value="1"/>
</dbReference>
<dbReference type="InterPro" id="IPR011006">
    <property type="entry name" value="CheY-like_superfamily"/>
</dbReference>
<dbReference type="SMART" id="SM00448">
    <property type="entry name" value="REC"/>
    <property type="match status" value="1"/>
</dbReference>
<dbReference type="EMBL" id="UOGJ01000015">
    <property type="protein sequence ID" value="VAX34904.1"/>
    <property type="molecule type" value="Genomic_DNA"/>
</dbReference>
<protein>
    <recommendedName>
        <fullName evidence="2">Response regulatory domain-containing protein</fullName>
    </recommendedName>
</protein>
<reference evidence="3" key="1">
    <citation type="submission" date="2018-06" db="EMBL/GenBank/DDBJ databases">
        <authorList>
            <person name="Zhirakovskaya E."/>
        </authorList>
    </citation>
    <scope>NUCLEOTIDE SEQUENCE</scope>
</reference>
<accession>A0A3B1DFU0</accession>
<keyword evidence="1" id="KW-0597">Phosphoprotein</keyword>
<dbReference type="SUPFAM" id="SSF52172">
    <property type="entry name" value="CheY-like"/>
    <property type="match status" value="1"/>
</dbReference>
<gene>
    <name evidence="3" type="ORF">MNBD_UNCLBAC01-1231</name>
</gene>
<dbReference type="Pfam" id="PF00072">
    <property type="entry name" value="Response_reg"/>
    <property type="match status" value="1"/>
</dbReference>
<evidence type="ECO:0000259" key="2">
    <source>
        <dbReference type="PROSITE" id="PS50110"/>
    </source>
</evidence>
<dbReference type="InterPro" id="IPR050595">
    <property type="entry name" value="Bact_response_regulator"/>
</dbReference>
<dbReference type="PANTHER" id="PTHR44591:SF3">
    <property type="entry name" value="RESPONSE REGULATORY DOMAIN-CONTAINING PROTEIN"/>
    <property type="match status" value="1"/>
</dbReference>
<organism evidence="3">
    <name type="scientific">hydrothermal vent metagenome</name>
    <dbReference type="NCBI Taxonomy" id="652676"/>
    <lineage>
        <taxon>unclassified sequences</taxon>
        <taxon>metagenomes</taxon>
        <taxon>ecological metagenomes</taxon>
    </lineage>
</organism>
<name>A0A3B1DFU0_9ZZZZ</name>
<feature type="domain" description="Response regulatory" evidence="2">
    <location>
        <begin position="17"/>
        <end position="135"/>
    </location>
</feature>
<dbReference type="Gene3D" id="3.40.50.2300">
    <property type="match status" value="1"/>
</dbReference>
<dbReference type="InterPro" id="IPR001789">
    <property type="entry name" value="Sig_transdc_resp-reg_receiver"/>
</dbReference>
<dbReference type="GO" id="GO:0000160">
    <property type="term" value="P:phosphorelay signal transduction system"/>
    <property type="evidence" value="ECO:0007669"/>
    <property type="project" value="InterPro"/>
</dbReference>
<dbReference type="AlphaFoldDB" id="A0A3B1DFU0"/>
<evidence type="ECO:0000313" key="3">
    <source>
        <dbReference type="EMBL" id="VAX34904.1"/>
    </source>
</evidence>
<evidence type="ECO:0000256" key="1">
    <source>
        <dbReference type="ARBA" id="ARBA00022553"/>
    </source>
</evidence>